<organism evidence="4 5">
    <name type="scientific">Vitis vinifera</name>
    <name type="common">Grape</name>
    <dbReference type="NCBI Taxonomy" id="29760"/>
    <lineage>
        <taxon>Eukaryota</taxon>
        <taxon>Viridiplantae</taxon>
        <taxon>Streptophyta</taxon>
        <taxon>Embryophyta</taxon>
        <taxon>Tracheophyta</taxon>
        <taxon>Spermatophyta</taxon>
        <taxon>Magnoliopsida</taxon>
        <taxon>eudicotyledons</taxon>
        <taxon>Gunneridae</taxon>
        <taxon>Pentapetalae</taxon>
        <taxon>rosids</taxon>
        <taxon>Vitales</taxon>
        <taxon>Vitaceae</taxon>
        <taxon>Viteae</taxon>
        <taxon>Vitis</taxon>
    </lineage>
</organism>
<dbReference type="PANTHER" id="PTHR24559:SF444">
    <property type="entry name" value="REVERSE TRANSCRIPTASE DOMAIN-CONTAINING PROTEIN"/>
    <property type="match status" value="1"/>
</dbReference>
<evidence type="ECO:0000259" key="3">
    <source>
        <dbReference type="Pfam" id="PF17919"/>
    </source>
</evidence>
<dbReference type="Proteomes" id="UP000288805">
    <property type="component" value="Unassembled WGS sequence"/>
</dbReference>
<feature type="domain" description="Reverse transcriptase" evidence="2">
    <location>
        <begin position="433"/>
        <end position="544"/>
    </location>
</feature>
<sequence>MSKKTLVKESNNQEEKSGKKSASKSSIEEEPRIVIKEDMMKKHMPPPFPQALHGKKEIKNSSEILEVLRQVKVNIPLLDMIKQVPTYAKFLKDLCTVKRGLHVTKNAFLTEQVSAIIQSKSPVKYKDPGCPTISVNIGGTHVEKALLDLGASVNLLPYSVYKQLGLGGLKPTAITLSLADRPFLATSNAIINCRNGVMQLTFGNMTLELNIFHLCKRHLHPEEEEGLEEVCLINTLVEEHCDKNLQESLNESLEMFEEGLPEPSDVLAIMSPWRRREEILPLFNQEDSQGATVEDPPKLVLKPLPVDLKYAYLEENEKCPVVVSSTLTSDQEDSLLGVLRKCKKAIGWQISDLKGISPLVCTHHIYMEDDAKPVRQPQRRQLWVSPTQVVPKKSGITVVQNEKGEEVSTRPTSGWRVCIDYRRTSFLLFSGWYSGYFQIEIDLEDQEKTTFTCPFGTFAYRRMPFGLCNAPATFQRCMLSIFSDMVERIMEVFMDDITVYGSSYEECLLHLEAVLQRCIEKDLVLNWEKCHFMVQQGIVLGHIISKKALRRFIKDFSKISKPLCELLVKDAKFVWDEKCQKSFEELKQFLTTAPIVRAPNWKLPFEVMCDASDLAMGAVLGKEKMESPM</sequence>
<proteinExistence type="predicted"/>
<evidence type="ECO:0000256" key="1">
    <source>
        <dbReference type="SAM" id="MobiDB-lite"/>
    </source>
</evidence>
<dbReference type="InterPro" id="IPR043128">
    <property type="entry name" value="Rev_trsase/Diguanyl_cyclase"/>
</dbReference>
<evidence type="ECO:0000313" key="5">
    <source>
        <dbReference type="Proteomes" id="UP000288805"/>
    </source>
</evidence>
<comment type="caution">
    <text evidence="4">The sequence shown here is derived from an EMBL/GenBank/DDBJ whole genome shotgun (WGS) entry which is preliminary data.</text>
</comment>
<dbReference type="InterPro" id="IPR041577">
    <property type="entry name" value="RT_RNaseH_2"/>
</dbReference>
<reference evidence="4 5" key="1">
    <citation type="journal article" date="2018" name="PLoS Genet.">
        <title>Population sequencing reveals clonal diversity and ancestral inbreeding in the grapevine cultivar Chardonnay.</title>
        <authorList>
            <person name="Roach M.J."/>
            <person name="Johnson D.L."/>
            <person name="Bohlmann J."/>
            <person name="van Vuuren H.J."/>
            <person name="Jones S.J."/>
            <person name="Pretorius I.S."/>
            <person name="Schmidt S.A."/>
            <person name="Borneman A.R."/>
        </authorList>
    </citation>
    <scope>NUCLEOTIDE SEQUENCE [LARGE SCALE GENOMIC DNA]</scope>
    <source>
        <strain evidence="5">cv. Chardonnay</strain>
        <tissue evidence="4">Leaf</tissue>
    </source>
</reference>
<dbReference type="InterPro" id="IPR000477">
    <property type="entry name" value="RT_dom"/>
</dbReference>
<name>A0A438DAD2_VITVI</name>
<dbReference type="AlphaFoldDB" id="A0A438DAD2"/>
<protein>
    <submittedName>
        <fullName evidence="4">Retrovirus-related Pol polyprotein from transposon 17.6</fullName>
    </submittedName>
</protein>
<evidence type="ECO:0000313" key="4">
    <source>
        <dbReference type="EMBL" id="RVW32425.1"/>
    </source>
</evidence>
<dbReference type="Gene3D" id="2.40.70.10">
    <property type="entry name" value="Acid Proteases"/>
    <property type="match status" value="1"/>
</dbReference>
<accession>A0A438DAD2</accession>
<dbReference type="CDD" id="cd01647">
    <property type="entry name" value="RT_LTR"/>
    <property type="match status" value="1"/>
</dbReference>
<dbReference type="Gene3D" id="3.10.10.10">
    <property type="entry name" value="HIV Type 1 Reverse Transcriptase, subunit A, domain 1"/>
    <property type="match status" value="1"/>
</dbReference>
<dbReference type="Gene3D" id="3.30.70.270">
    <property type="match status" value="1"/>
</dbReference>
<gene>
    <name evidence="4" type="primary">pol_1804</name>
    <name evidence="4" type="ORF">CK203_109265</name>
</gene>
<dbReference type="Pfam" id="PF00078">
    <property type="entry name" value="RVT_1"/>
    <property type="match status" value="1"/>
</dbReference>
<dbReference type="Pfam" id="PF17919">
    <property type="entry name" value="RT_RNaseH_2"/>
    <property type="match status" value="1"/>
</dbReference>
<feature type="region of interest" description="Disordered" evidence="1">
    <location>
        <begin position="1"/>
        <end position="32"/>
    </location>
</feature>
<dbReference type="EMBL" id="QGNW01001717">
    <property type="protein sequence ID" value="RVW32425.1"/>
    <property type="molecule type" value="Genomic_DNA"/>
</dbReference>
<dbReference type="InterPro" id="IPR021109">
    <property type="entry name" value="Peptidase_aspartic_dom_sf"/>
</dbReference>
<dbReference type="SUPFAM" id="SSF56672">
    <property type="entry name" value="DNA/RNA polymerases"/>
    <property type="match status" value="1"/>
</dbReference>
<evidence type="ECO:0000259" key="2">
    <source>
        <dbReference type="Pfam" id="PF00078"/>
    </source>
</evidence>
<dbReference type="InterPro" id="IPR043502">
    <property type="entry name" value="DNA/RNA_pol_sf"/>
</dbReference>
<dbReference type="PANTHER" id="PTHR24559">
    <property type="entry name" value="TRANSPOSON TY3-I GAG-POL POLYPROTEIN"/>
    <property type="match status" value="1"/>
</dbReference>
<feature type="domain" description="Reverse transcriptase/retrotransposon-derived protein RNase H-like" evidence="3">
    <location>
        <begin position="575"/>
        <end position="625"/>
    </location>
</feature>
<dbReference type="InterPro" id="IPR053134">
    <property type="entry name" value="RNA-dir_DNA_polymerase"/>
</dbReference>